<proteinExistence type="predicted"/>
<keyword evidence="3" id="KW-1185">Reference proteome</keyword>
<name>A0A0D7BA43_9AGAR</name>
<evidence type="ECO:0000256" key="1">
    <source>
        <dbReference type="SAM" id="MobiDB-lite"/>
    </source>
</evidence>
<dbReference type="AlphaFoldDB" id="A0A0D7BA43"/>
<feature type="region of interest" description="Disordered" evidence="1">
    <location>
        <begin position="1"/>
        <end position="33"/>
    </location>
</feature>
<sequence length="268" mass="30634">MQHPYSNVRGNAKDDLSPPKYHYTHPPPNAIPTPHFEIYRGAIQRMFDRTGEFAGMPPLDSQLKEDLVEYLTVEEESEHDDGSVNVQVGTQIPSAGRRPAHSSIPAGLGSQVPSITSNQSTATGSSRRSARSTALTYPTTFTPEERKELMMTNTVPELRIYQRKYAVEFFTSMVPSLALYRILEEGAGRRTKGSEAERIQHFDRDPWVTNVQPHQAICIGCERAVRWVPTSYDFSKWLCHRNWCNDVYEKWCLKNGITSDIYQNLYRY</sequence>
<evidence type="ECO:0000313" key="2">
    <source>
        <dbReference type="EMBL" id="KIY67382.1"/>
    </source>
</evidence>
<evidence type="ECO:0000313" key="3">
    <source>
        <dbReference type="Proteomes" id="UP000054007"/>
    </source>
</evidence>
<reference evidence="2 3" key="1">
    <citation type="journal article" date="2015" name="Fungal Genet. Biol.">
        <title>Evolution of novel wood decay mechanisms in Agaricales revealed by the genome sequences of Fistulina hepatica and Cylindrobasidium torrendii.</title>
        <authorList>
            <person name="Floudas D."/>
            <person name="Held B.W."/>
            <person name="Riley R."/>
            <person name="Nagy L.G."/>
            <person name="Koehler G."/>
            <person name="Ransdell A.S."/>
            <person name="Younus H."/>
            <person name="Chow J."/>
            <person name="Chiniquy J."/>
            <person name="Lipzen A."/>
            <person name="Tritt A."/>
            <person name="Sun H."/>
            <person name="Haridas S."/>
            <person name="LaButti K."/>
            <person name="Ohm R.A."/>
            <person name="Kues U."/>
            <person name="Blanchette R.A."/>
            <person name="Grigoriev I.V."/>
            <person name="Minto R.E."/>
            <person name="Hibbett D.S."/>
        </authorList>
    </citation>
    <scope>NUCLEOTIDE SEQUENCE [LARGE SCALE GENOMIC DNA]</scope>
    <source>
        <strain evidence="2 3">FP15055 ss-10</strain>
    </source>
</reference>
<dbReference type="Proteomes" id="UP000054007">
    <property type="component" value="Unassembled WGS sequence"/>
</dbReference>
<feature type="compositionally biased region" description="Low complexity" evidence="1">
    <location>
        <begin position="120"/>
        <end position="134"/>
    </location>
</feature>
<gene>
    <name evidence="2" type="ORF">CYLTODRAFT_484179</name>
</gene>
<protein>
    <submittedName>
        <fullName evidence="2">Uncharacterized protein</fullName>
    </submittedName>
</protein>
<feature type="region of interest" description="Disordered" evidence="1">
    <location>
        <begin position="93"/>
        <end position="134"/>
    </location>
</feature>
<accession>A0A0D7BA43</accession>
<dbReference type="EMBL" id="KN880527">
    <property type="protein sequence ID" value="KIY67382.1"/>
    <property type="molecule type" value="Genomic_DNA"/>
</dbReference>
<organism evidence="2 3">
    <name type="scientific">Cylindrobasidium torrendii FP15055 ss-10</name>
    <dbReference type="NCBI Taxonomy" id="1314674"/>
    <lineage>
        <taxon>Eukaryota</taxon>
        <taxon>Fungi</taxon>
        <taxon>Dikarya</taxon>
        <taxon>Basidiomycota</taxon>
        <taxon>Agaricomycotina</taxon>
        <taxon>Agaricomycetes</taxon>
        <taxon>Agaricomycetidae</taxon>
        <taxon>Agaricales</taxon>
        <taxon>Marasmiineae</taxon>
        <taxon>Physalacriaceae</taxon>
        <taxon>Cylindrobasidium</taxon>
    </lineage>
</organism>